<evidence type="ECO:0000313" key="1">
    <source>
        <dbReference type="EMBL" id="MBU3029230.1"/>
    </source>
</evidence>
<name>A0ABS6AHT7_9RHOB</name>
<dbReference type="RefSeq" id="WP_216031929.1">
    <property type="nucleotide sequence ID" value="NZ_JAHKNG010000004.1"/>
</dbReference>
<comment type="caution">
    <text evidence="1">The sequence shown here is derived from an EMBL/GenBank/DDBJ whole genome shotgun (WGS) entry which is preliminary data.</text>
</comment>
<reference evidence="1" key="1">
    <citation type="submission" date="2021-06" db="EMBL/GenBank/DDBJ databases">
        <title>Paracoccus bacterium XHP0099 sp. nov., isolated from the surface waters of the Yellow Sea.</title>
        <authorList>
            <person name="Xue H."/>
            <person name="Zhang D."/>
        </authorList>
    </citation>
    <scope>NUCLEOTIDE SEQUENCE</scope>
    <source>
        <strain evidence="1">XHP0099</strain>
    </source>
</reference>
<keyword evidence="2" id="KW-1185">Reference proteome</keyword>
<dbReference type="Proteomes" id="UP001166191">
    <property type="component" value="Unassembled WGS sequence"/>
</dbReference>
<organism evidence="1 2">
    <name type="scientific">Paracoccus marinaquae</name>
    <dbReference type="NCBI Taxonomy" id="2841926"/>
    <lineage>
        <taxon>Bacteria</taxon>
        <taxon>Pseudomonadati</taxon>
        <taxon>Pseudomonadota</taxon>
        <taxon>Alphaproteobacteria</taxon>
        <taxon>Rhodobacterales</taxon>
        <taxon>Paracoccaceae</taxon>
        <taxon>Paracoccus</taxon>
    </lineage>
</organism>
<evidence type="ECO:0008006" key="3">
    <source>
        <dbReference type="Google" id="ProtNLM"/>
    </source>
</evidence>
<dbReference type="EMBL" id="JAHKNG010000004">
    <property type="protein sequence ID" value="MBU3029230.1"/>
    <property type="molecule type" value="Genomic_DNA"/>
</dbReference>
<sequence>MTNKIAILLAVMILAIFAADHFWLNLDLPVRVGKVMNGFIEYLSFWR</sequence>
<gene>
    <name evidence="1" type="ORF">KNW02_03725</name>
</gene>
<accession>A0ABS6AHT7</accession>
<proteinExistence type="predicted"/>
<protein>
    <recommendedName>
        <fullName evidence="3">Glyceraldehyde-3-phosphate dehydrogenase</fullName>
    </recommendedName>
</protein>
<evidence type="ECO:0000313" key="2">
    <source>
        <dbReference type="Proteomes" id="UP001166191"/>
    </source>
</evidence>